<dbReference type="EMBL" id="JAFJYH010000028">
    <property type="protein sequence ID" value="KAG4423872.1"/>
    <property type="molecule type" value="Genomic_DNA"/>
</dbReference>
<dbReference type="OrthoDB" id="10438419at2759"/>
<keyword evidence="3" id="KW-1185">Reference proteome</keyword>
<name>A0A8H7WFI8_9HELO</name>
<dbReference type="AlphaFoldDB" id="A0A8H7WFI8"/>
<evidence type="ECO:0000313" key="2">
    <source>
        <dbReference type="EMBL" id="KAG4423872.1"/>
    </source>
</evidence>
<accession>A0A8H7WFI8</accession>
<dbReference type="Proteomes" id="UP000664132">
    <property type="component" value="Unassembled WGS sequence"/>
</dbReference>
<protein>
    <submittedName>
        <fullName evidence="2">Uncharacterized protein</fullName>
    </submittedName>
</protein>
<evidence type="ECO:0000256" key="1">
    <source>
        <dbReference type="SAM" id="MobiDB-lite"/>
    </source>
</evidence>
<sequence>MSSTASATEGQKDVRKDASSPSMLEEYIYSEPSTVEGIMFDPDTSGNVRKRSSEMYEGVEKLGNIIHGGSAKKGTGGKL</sequence>
<evidence type="ECO:0000313" key="3">
    <source>
        <dbReference type="Proteomes" id="UP000664132"/>
    </source>
</evidence>
<gene>
    <name evidence="2" type="ORF">IFR04_003017</name>
</gene>
<comment type="caution">
    <text evidence="2">The sequence shown here is derived from an EMBL/GenBank/DDBJ whole genome shotgun (WGS) entry which is preliminary data.</text>
</comment>
<organism evidence="2 3">
    <name type="scientific">Cadophora malorum</name>
    <dbReference type="NCBI Taxonomy" id="108018"/>
    <lineage>
        <taxon>Eukaryota</taxon>
        <taxon>Fungi</taxon>
        <taxon>Dikarya</taxon>
        <taxon>Ascomycota</taxon>
        <taxon>Pezizomycotina</taxon>
        <taxon>Leotiomycetes</taxon>
        <taxon>Helotiales</taxon>
        <taxon>Ploettnerulaceae</taxon>
        <taxon>Cadophora</taxon>
    </lineage>
</organism>
<reference evidence="2" key="1">
    <citation type="submission" date="2021-02" db="EMBL/GenBank/DDBJ databases">
        <title>Genome sequence Cadophora malorum strain M34.</title>
        <authorList>
            <person name="Stefanovic E."/>
            <person name="Vu D."/>
            <person name="Scully C."/>
            <person name="Dijksterhuis J."/>
            <person name="Roader J."/>
            <person name="Houbraken J."/>
        </authorList>
    </citation>
    <scope>NUCLEOTIDE SEQUENCE</scope>
    <source>
        <strain evidence="2">M34</strain>
    </source>
</reference>
<proteinExistence type="predicted"/>
<feature type="region of interest" description="Disordered" evidence="1">
    <location>
        <begin position="1"/>
        <end position="46"/>
    </location>
</feature>